<keyword evidence="5" id="KW-1185">Reference proteome</keyword>
<feature type="transmembrane region" description="Helical" evidence="1">
    <location>
        <begin position="7"/>
        <end position="27"/>
    </location>
</feature>
<evidence type="ECO:0000313" key="5">
    <source>
        <dbReference type="Proteomes" id="UP001178888"/>
    </source>
</evidence>
<evidence type="ECO:0000313" key="2">
    <source>
        <dbReference type="EMBL" id="MDQ6596469.1"/>
    </source>
</evidence>
<evidence type="ECO:0000313" key="3">
    <source>
        <dbReference type="EMBL" id="TDK54731.1"/>
    </source>
</evidence>
<reference evidence="2" key="2">
    <citation type="submission" date="2023-08" db="EMBL/GenBank/DDBJ databases">
        <title>Nitrogen cycling bacteria in agricultural field soils.</title>
        <authorList>
            <person name="Jang J."/>
        </authorList>
    </citation>
    <scope>NUCLEOTIDE SEQUENCE</scope>
    <source>
        <strain evidence="2">PS3-36</strain>
    </source>
</reference>
<feature type="transmembrane region" description="Helical" evidence="1">
    <location>
        <begin position="103"/>
        <end position="124"/>
    </location>
</feature>
<name>A0A4R5VIB5_9BACI</name>
<gene>
    <name evidence="3" type="ORF">E2K98_28875</name>
    <name evidence="2" type="ORF">RCG21_08775</name>
</gene>
<keyword evidence="1" id="KW-1133">Transmembrane helix</keyword>
<dbReference type="EMBL" id="SMYO01000039">
    <property type="protein sequence ID" value="TDK54731.1"/>
    <property type="molecule type" value="Genomic_DNA"/>
</dbReference>
<feature type="transmembrane region" description="Helical" evidence="1">
    <location>
        <begin position="47"/>
        <end position="66"/>
    </location>
</feature>
<keyword evidence="1" id="KW-0472">Membrane</keyword>
<dbReference type="InterPro" id="IPR020348">
    <property type="entry name" value="Uncharacterised_YvaD"/>
</dbReference>
<keyword evidence="1" id="KW-0812">Transmembrane</keyword>
<dbReference type="AlphaFoldDB" id="A0A4R5VIB5"/>
<reference evidence="3 4" key="1">
    <citation type="submission" date="2019-03" db="EMBL/GenBank/DDBJ databases">
        <title>Bacillus niacini sp. nov. a Nicotinate-Metabolizing Mesophile Isolated from Soil.</title>
        <authorList>
            <person name="Zhang G."/>
        </authorList>
    </citation>
    <scope>NUCLEOTIDE SEQUENCE [LARGE SCALE GENOMIC DNA]</scope>
    <source>
        <strain evidence="3 4">WN066</strain>
    </source>
</reference>
<evidence type="ECO:0000256" key="1">
    <source>
        <dbReference type="SAM" id="Phobius"/>
    </source>
</evidence>
<dbReference type="Proteomes" id="UP000295132">
    <property type="component" value="Unassembled WGS sequence"/>
</dbReference>
<dbReference type="EMBL" id="JAVGVR010000001">
    <property type="protein sequence ID" value="MDQ6596469.1"/>
    <property type="molecule type" value="Genomic_DNA"/>
</dbReference>
<dbReference type="Pfam" id="PF17314">
    <property type="entry name" value="DUF5360"/>
    <property type="match status" value="1"/>
</dbReference>
<protein>
    <submittedName>
        <fullName evidence="2">DUF5360 family protein</fullName>
    </submittedName>
</protein>
<dbReference type="RefSeq" id="WP_133340287.1">
    <property type="nucleotide sequence ID" value="NZ_JAVGVR010000001.1"/>
</dbReference>
<evidence type="ECO:0000313" key="4">
    <source>
        <dbReference type="Proteomes" id="UP000295132"/>
    </source>
</evidence>
<accession>A0A4R5VIB5</accession>
<dbReference type="Proteomes" id="UP001178888">
    <property type="component" value="Unassembled WGS sequence"/>
</dbReference>
<feature type="transmembrane region" description="Helical" evidence="1">
    <location>
        <begin position="73"/>
        <end position="97"/>
    </location>
</feature>
<proteinExistence type="predicted"/>
<organism evidence="3 4">
    <name type="scientific">Bacillus salipaludis</name>
    <dbReference type="NCBI Taxonomy" id="2547811"/>
    <lineage>
        <taxon>Bacteria</taxon>
        <taxon>Bacillati</taxon>
        <taxon>Bacillota</taxon>
        <taxon>Bacilli</taxon>
        <taxon>Bacillales</taxon>
        <taxon>Bacillaceae</taxon>
        <taxon>Bacillus</taxon>
    </lineage>
</organism>
<sequence length="134" mass="16277">MKMLKYFFIITDVGFLIYWLITLVHVIPKQYLFKDYNHPILVAWNWSFLPLDLLISITGFLSLYFFSKQNMLWCSFALISLVLTFCSGLQAIVFWIIRLDFDWTWWLFNLYLIIYPCVFLRSILKRLNRELRSP</sequence>
<comment type="caution">
    <text evidence="3">The sequence shown here is derived from an EMBL/GenBank/DDBJ whole genome shotgun (WGS) entry which is preliminary data.</text>
</comment>